<dbReference type="Proteomes" id="UP001549097">
    <property type="component" value="Unassembled WGS sequence"/>
</dbReference>
<dbReference type="RefSeq" id="WP_233096492.1">
    <property type="nucleotide sequence ID" value="NZ_JAEACF010000001.1"/>
</dbReference>
<comment type="caution">
    <text evidence="1">The sequence shown here is derived from an EMBL/GenBank/DDBJ whole genome shotgun (WGS) entry which is preliminary data.</text>
</comment>
<reference evidence="1 2" key="1">
    <citation type="submission" date="2024-06" db="EMBL/GenBank/DDBJ databases">
        <title>Genomic Encyclopedia of Type Strains, Phase IV (KMG-IV): sequencing the most valuable type-strain genomes for metagenomic binning, comparative biology and taxonomic classification.</title>
        <authorList>
            <person name="Goeker M."/>
        </authorList>
    </citation>
    <scope>NUCLEOTIDE SEQUENCE [LARGE SCALE GENOMIC DNA]</scope>
    <source>
        <strain evidence="1 2">DSM 100124</strain>
    </source>
</reference>
<name>A0ABV2LFE3_9BACL</name>
<dbReference type="EMBL" id="JBEPMP010000001">
    <property type="protein sequence ID" value="MET3727051.1"/>
    <property type="molecule type" value="Genomic_DNA"/>
</dbReference>
<keyword evidence="2" id="KW-1185">Reference proteome</keyword>
<evidence type="ECO:0000313" key="1">
    <source>
        <dbReference type="EMBL" id="MET3727051.1"/>
    </source>
</evidence>
<protein>
    <submittedName>
        <fullName evidence="1">Uncharacterized protein</fullName>
    </submittedName>
</protein>
<gene>
    <name evidence="1" type="ORF">ABID52_000632</name>
</gene>
<accession>A0ABV2LFE3</accession>
<evidence type="ECO:0000313" key="2">
    <source>
        <dbReference type="Proteomes" id="UP001549097"/>
    </source>
</evidence>
<proteinExistence type="predicted"/>
<organism evidence="1 2">
    <name type="scientific">Fictibacillus halophilus</name>
    <dbReference type="NCBI Taxonomy" id="1610490"/>
    <lineage>
        <taxon>Bacteria</taxon>
        <taxon>Bacillati</taxon>
        <taxon>Bacillota</taxon>
        <taxon>Bacilli</taxon>
        <taxon>Bacillales</taxon>
        <taxon>Fictibacillaceae</taxon>
        <taxon>Fictibacillus</taxon>
    </lineage>
</organism>
<sequence>MLLFLLLLYLVRTTLIGALMGIGGGLNAATEATSAYISNKDAEDIYYRLKQSN</sequence>